<dbReference type="RefSeq" id="WP_007781961.1">
    <property type="nucleotide sequence ID" value="NZ_CM001441.1"/>
</dbReference>
<reference evidence="5 6" key="1">
    <citation type="submission" date="2011-11" db="EMBL/GenBank/DDBJ databases">
        <title>The Noncontiguous Finished genome of Desulfosporosinus youngiae DSM 17734.</title>
        <authorList>
            <consortium name="US DOE Joint Genome Institute (JGI-PGF)"/>
            <person name="Lucas S."/>
            <person name="Han J."/>
            <person name="Lapidus A."/>
            <person name="Cheng J.-F."/>
            <person name="Goodwin L."/>
            <person name="Pitluck S."/>
            <person name="Peters L."/>
            <person name="Ovchinnikova G."/>
            <person name="Lu M."/>
            <person name="Land M.L."/>
            <person name="Hauser L."/>
            <person name="Pester M."/>
            <person name="Spring S."/>
            <person name="Ollivier B."/>
            <person name="Rattei T."/>
            <person name="Klenk H.-P."/>
            <person name="Wagner M."/>
            <person name="Loy A."/>
            <person name="Woyke T.J."/>
        </authorList>
    </citation>
    <scope>NUCLEOTIDE SEQUENCE [LARGE SCALE GENOMIC DNA]</scope>
    <source>
        <strain evidence="5 6">DSM 17734</strain>
    </source>
</reference>
<dbReference type="HAMAP" id="MF_00197">
    <property type="entry name" value="DAP_epimerase"/>
    <property type="match status" value="1"/>
</dbReference>
<accession>H5XTX1</accession>
<keyword evidence="2 3" id="KW-0413">Isomerase</keyword>
<feature type="binding site" evidence="3">
    <location>
        <begin position="74"/>
        <end position="75"/>
    </location>
    <ligand>
        <name>substrate</name>
    </ligand>
</feature>
<dbReference type="AlphaFoldDB" id="H5XTX1"/>
<dbReference type="UniPathway" id="UPA00034">
    <property type="reaction ID" value="UER00025"/>
</dbReference>
<evidence type="ECO:0000313" key="6">
    <source>
        <dbReference type="Proteomes" id="UP000005104"/>
    </source>
</evidence>
<dbReference type="NCBIfam" id="TIGR00652">
    <property type="entry name" value="DapF"/>
    <property type="match status" value="1"/>
</dbReference>
<feature type="binding site" evidence="3">
    <location>
        <begin position="221"/>
        <end position="222"/>
    </location>
    <ligand>
        <name>substrate</name>
    </ligand>
</feature>
<dbReference type="HOGENOM" id="CLU_053306_1_1_9"/>
<comment type="catalytic activity">
    <reaction evidence="3">
        <text>(2S,6S)-2,6-diaminopimelate = meso-2,6-diaminopimelate</text>
        <dbReference type="Rhea" id="RHEA:15393"/>
        <dbReference type="ChEBI" id="CHEBI:57609"/>
        <dbReference type="ChEBI" id="CHEBI:57791"/>
        <dbReference type="EC" id="5.1.1.7"/>
    </reaction>
</comment>
<feature type="site" description="Could be important to modulate the pK values of the two catalytic cysteine residues" evidence="3">
    <location>
        <position position="162"/>
    </location>
</feature>
<proteinExistence type="inferred from homology"/>
<evidence type="ECO:0000256" key="3">
    <source>
        <dbReference type="HAMAP-Rule" id="MF_00197"/>
    </source>
</evidence>
<feature type="binding site" evidence="3">
    <location>
        <position position="193"/>
    </location>
    <ligand>
        <name>substrate</name>
    </ligand>
</feature>
<keyword evidence="3" id="KW-0028">Amino-acid biosynthesis</keyword>
<dbReference type="Pfam" id="PF01678">
    <property type="entry name" value="DAP_epimerase"/>
    <property type="match status" value="2"/>
</dbReference>
<dbReference type="Gene3D" id="3.10.310.10">
    <property type="entry name" value="Diaminopimelate Epimerase, Chain A, domain 1"/>
    <property type="match status" value="2"/>
</dbReference>
<dbReference type="STRING" id="768710.DesyoDRAFT_1804"/>
<dbReference type="PANTHER" id="PTHR31689:SF0">
    <property type="entry name" value="DIAMINOPIMELATE EPIMERASE"/>
    <property type="match status" value="1"/>
</dbReference>
<comment type="subcellular location">
    <subcellularLocation>
        <location evidence="3">Cytoplasm</location>
    </subcellularLocation>
</comment>
<protein>
    <recommendedName>
        <fullName evidence="3 4">Diaminopimelate epimerase</fullName>
        <shortName evidence="3">DAP epimerase</shortName>
        <ecNumber evidence="3 4">5.1.1.7</ecNumber>
    </recommendedName>
    <alternativeName>
        <fullName evidence="3">PLP-independent amino acid racemase</fullName>
    </alternativeName>
</protein>
<evidence type="ECO:0000313" key="5">
    <source>
        <dbReference type="EMBL" id="EHQ88929.1"/>
    </source>
</evidence>
<evidence type="ECO:0000256" key="1">
    <source>
        <dbReference type="ARBA" id="ARBA00010219"/>
    </source>
</evidence>
<dbReference type="OrthoDB" id="9805408at2"/>
<dbReference type="SUPFAM" id="SSF54506">
    <property type="entry name" value="Diaminopimelate epimerase-like"/>
    <property type="match status" value="2"/>
</dbReference>
<dbReference type="InterPro" id="IPR001653">
    <property type="entry name" value="DAP_epimerase_DapF"/>
</dbReference>
<dbReference type="EC" id="5.1.1.7" evidence="3 4"/>
<feature type="binding site" evidence="3">
    <location>
        <position position="160"/>
    </location>
    <ligand>
        <name>substrate</name>
    </ligand>
</feature>
<sequence>MKVDYVKYHALGNDYIVIDPNRTRLNLTKENIELICHRNFGIGSDGILYGPILDSGSMKLRILNPDGSEAEKSGNGIRIFSRYLFDQGYINTNRFTLDTLGGKVLVTILDGKGELIRVDMGAVTFLSESIPVAGLSREVVDEVLELDKGSFRITCLSIGNPHCVFPMDMISEGLAKELGPVIETHPMFPNRINIQFLKILDRKNIRIEIWERGAGYTLASGSSSCAAASAAFKLGLVDHQVKVHMPGGVIDIDINPDGHVHMTGSVSSVTSGTFSDEMWQRLG</sequence>
<comment type="caution">
    <text evidence="3">Lacks conserved residue(s) required for the propagation of feature annotation.</text>
</comment>
<dbReference type="GO" id="GO:0008837">
    <property type="term" value="F:diaminopimelate epimerase activity"/>
    <property type="evidence" value="ECO:0007669"/>
    <property type="project" value="UniProtKB-UniRule"/>
</dbReference>
<feature type="site" description="Could be important to modulate the pK values of the two catalytic cysteine residues" evidence="3">
    <location>
        <position position="211"/>
    </location>
</feature>
<gene>
    <name evidence="3" type="primary">dapF</name>
    <name evidence="5" type="ORF">DesyoDRAFT_1804</name>
</gene>
<dbReference type="GO" id="GO:0005829">
    <property type="term" value="C:cytosol"/>
    <property type="evidence" value="ECO:0007669"/>
    <property type="project" value="TreeGrafter"/>
</dbReference>
<evidence type="ECO:0000256" key="4">
    <source>
        <dbReference type="NCBIfam" id="TIGR00652"/>
    </source>
</evidence>
<dbReference type="EMBL" id="CM001441">
    <property type="protein sequence ID" value="EHQ88929.1"/>
    <property type="molecule type" value="Genomic_DNA"/>
</dbReference>
<feature type="binding site" evidence="3">
    <location>
        <position position="64"/>
    </location>
    <ligand>
        <name>substrate</name>
    </ligand>
</feature>
<feature type="binding site" evidence="3">
    <location>
        <position position="13"/>
    </location>
    <ligand>
        <name>substrate</name>
    </ligand>
</feature>
<comment type="subunit">
    <text evidence="3">Homodimer.</text>
</comment>
<keyword evidence="6" id="KW-1185">Reference proteome</keyword>
<comment type="similarity">
    <text evidence="1 3">Belongs to the diaminopimelate epimerase family.</text>
</comment>
<dbReference type="Proteomes" id="UP000005104">
    <property type="component" value="Chromosome"/>
</dbReference>
<dbReference type="eggNOG" id="COG0253">
    <property type="taxonomic scope" value="Bacteria"/>
</dbReference>
<feature type="binding site" evidence="3">
    <location>
        <begin position="211"/>
        <end position="212"/>
    </location>
    <ligand>
        <name>substrate</name>
    </ligand>
</feature>
<dbReference type="PANTHER" id="PTHR31689">
    <property type="entry name" value="DIAMINOPIMELATE EPIMERASE, CHLOROPLASTIC"/>
    <property type="match status" value="1"/>
</dbReference>
<comment type="function">
    <text evidence="3">Catalyzes the stereoinversion of LL-2,6-diaminopimelate (L,L-DAP) to meso-diaminopimelate (meso-DAP), a precursor of L-lysine and an essential component of the bacterial peptidoglycan.</text>
</comment>
<keyword evidence="3" id="KW-0963">Cytoplasm</keyword>
<name>H5XTX1_9FIRM</name>
<organism evidence="5 6">
    <name type="scientific">Desulfosporosinus youngiae DSM 17734</name>
    <dbReference type="NCBI Taxonomy" id="768710"/>
    <lineage>
        <taxon>Bacteria</taxon>
        <taxon>Bacillati</taxon>
        <taxon>Bacillota</taxon>
        <taxon>Clostridia</taxon>
        <taxon>Eubacteriales</taxon>
        <taxon>Desulfitobacteriaceae</taxon>
        <taxon>Desulfosporosinus</taxon>
    </lineage>
</organism>
<comment type="pathway">
    <text evidence="3">Amino-acid biosynthesis; L-lysine biosynthesis via DAP pathway; DL-2,6-diaminopimelate from LL-2,6-diaminopimelate: step 1/1.</text>
</comment>
<evidence type="ECO:0000256" key="2">
    <source>
        <dbReference type="ARBA" id="ARBA00023235"/>
    </source>
</evidence>
<dbReference type="GO" id="GO:0009089">
    <property type="term" value="P:lysine biosynthetic process via diaminopimelate"/>
    <property type="evidence" value="ECO:0007669"/>
    <property type="project" value="UniProtKB-UniRule"/>
</dbReference>
<keyword evidence="3" id="KW-0457">Lysine biosynthesis</keyword>